<feature type="transmembrane region" description="Helical" evidence="1">
    <location>
        <begin position="24"/>
        <end position="47"/>
    </location>
</feature>
<keyword evidence="1" id="KW-1133">Transmembrane helix</keyword>
<organism evidence="2">
    <name type="scientific">Octopus bimaculoides</name>
    <name type="common">California two-spotted octopus</name>
    <dbReference type="NCBI Taxonomy" id="37653"/>
    <lineage>
        <taxon>Eukaryota</taxon>
        <taxon>Metazoa</taxon>
        <taxon>Spiralia</taxon>
        <taxon>Lophotrochozoa</taxon>
        <taxon>Mollusca</taxon>
        <taxon>Cephalopoda</taxon>
        <taxon>Coleoidea</taxon>
        <taxon>Octopodiformes</taxon>
        <taxon>Octopoda</taxon>
        <taxon>Incirrata</taxon>
        <taxon>Octopodidae</taxon>
        <taxon>Octopus</taxon>
    </lineage>
</organism>
<dbReference type="EMBL" id="KQ415721">
    <property type="protein sequence ID" value="KOG00832.1"/>
    <property type="molecule type" value="Genomic_DNA"/>
</dbReference>
<keyword evidence="1" id="KW-0812">Transmembrane</keyword>
<accession>A0A0L8IH65</accession>
<proteinExistence type="predicted"/>
<dbReference type="AlphaFoldDB" id="A0A0L8IH65"/>
<protein>
    <submittedName>
        <fullName evidence="2">Uncharacterized protein</fullName>
    </submittedName>
</protein>
<reference evidence="2" key="1">
    <citation type="submission" date="2015-07" db="EMBL/GenBank/DDBJ databases">
        <title>MeaNS - Measles Nucleotide Surveillance Program.</title>
        <authorList>
            <person name="Tran T."/>
            <person name="Druce J."/>
        </authorList>
    </citation>
    <scope>NUCLEOTIDE SEQUENCE</scope>
    <source>
        <strain evidence="2">UCB-OBI-ISO-001</strain>
        <tissue evidence="2">Gonad</tissue>
    </source>
</reference>
<keyword evidence="1" id="KW-0472">Membrane</keyword>
<evidence type="ECO:0000256" key="1">
    <source>
        <dbReference type="SAM" id="Phobius"/>
    </source>
</evidence>
<evidence type="ECO:0000313" key="2">
    <source>
        <dbReference type="EMBL" id="KOG00832.1"/>
    </source>
</evidence>
<name>A0A0L8IH65_OCTBM</name>
<sequence length="57" mass="6870">MRSLLAVIMLQLLPLIKHTYYSRYSSMTICSFFYINDYIVASLCFFFKSRVLFGFYF</sequence>
<gene>
    <name evidence="2" type="ORF">OCBIM_22031128mg</name>
</gene>